<evidence type="ECO:0000256" key="1">
    <source>
        <dbReference type="SAM" id="MobiDB-lite"/>
    </source>
</evidence>
<dbReference type="AlphaFoldDB" id="A0A8S4AN87"/>
<feature type="compositionally biased region" description="Low complexity" evidence="1">
    <location>
        <begin position="79"/>
        <end position="89"/>
    </location>
</feature>
<proteinExistence type="predicted"/>
<name>A0A8S4AN87_9TELE</name>
<gene>
    <name evidence="2" type="ORF">MMEN_LOCUS4759</name>
</gene>
<sequence>MKHSNAAGIRDADQTPSAHIHGFSRRSGIRGDRWGHRSPRHSLPASAAFIWNPMEPCLSLLPPEPRPAPFSPGKSPDQPRSAPARAPTSPVQPRPAPASPGQPRPLPASRRGATLLSGWLWEAVRRTETTEIPPQRTEPPALHRGAAAVVVLLFQQRLLFSCSSSGSVVVLLFQQQPRSHPTHDRLRVSGARTTSVKTENLHTVSDQDLCSRLAGAGRQRTPRQTTGGERTNSTRS</sequence>
<keyword evidence="3" id="KW-1185">Reference proteome</keyword>
<organism evidence="2 3">
    <name type="scientific">Menidia menidia</name>
    <name type="common">Atlantic silverside</name>
    <dbReference type="NCBI Taxonomy" id="238744"/>
    <lineage>
        <taxon>Eukaryota</taxon>
        <taxon>Metazoa</taxon>
        <taxon>Chordata</taxon>
        <taxon>Craniata</taxon>
        <taxon>Vertebrata</taxon>
        <taxon>Euteleostomi</taxon>
        <taxon>Actinopterygii</taxon>
        <taxon>Neopterygii</taxon>
        <taxon>Teleostei</taxon>
        <taxon>Neoteleostei</taxon>
        <taxon>Acanthomorphata</taxon>
        <taxon>Ovalentaria</taxon>
        <taxon>Atherinomorphae</taxon>
        <taxon>Atheriniformes</taxon>
        <taxon>Atherinopsidae</taxon>
        <taxon>Menidiinae</taxon>
        <taxon>Menidia</taxon>
    </lineage>
</organism>
<accession>A0A8S4AN87</accession>
<comment type="caution">
    <text evidence="2">The sequence shown here is derived from an EMBL/GenBank/DDBJ whole genome shotgun (WGS) entry which is preliminary data.</text>
</comment>
<evidence type="ECO:0000313" key="2">
    <source>
        <dbReference type="EMBL" id="CAG5870184.1"/>
    </source>
</evidence>
<dbReference type="Proteomes" id="UP000677803">
    <property type="component" value="Unassembled WGS sequence"/>
</dbReference>
<dbReference type="EMBL" id="CAJRST010004446">
    <property type="protein sequence ID" value="CAG5870184.1"/>
    <property type="molecule type" value="Genomic_DNA"/>
</dbReference>
<feature type="compositionally biased region" description="Pro residues" evidence="1">
    <location>
        <begin position="90"/>
        <end position="106"/>
    </location>
</feature>
<feature type="region of interest" description="Disordered" evidence="1">
    <location>
        <begin position="212"/>
        <end position="236"/>
    </location>
</feature>
<evidence type="ECO:0000313" key="3">
    <source>
        <dbReference type="Proteomes" id="UP000677803"/>
    </source>
</evidence>
<protein>
    <submittedName>
        <fullName evidence="2">(Atlantic silverside) hypothetical protein</fullName>
    </submittedName>
</protein>
<feature type="region of interest" description="Disordered" evidence="1">
    <location>
        <begin position="62"/>
        <end position="110"/>
    </location>
</feature>
<feature type="compositionally biased region" description="Polar residues" evidence="1">
    <location>
        <begin position="222"/>
        <end position="236"/>
    </location>
</feature>
<reference evidence="2" key="1">
    <citation type="submission" date="2021-05" db="EMBL/GenBank/DDBJ databases">
        <authorList>
            <person name="Tigano A."/>
        </authorList>
    </citation>
    <scope>NUCLEOTIDE SEQUENCE</scope>
</reference>
<feature type="region of interest" description="Disordered" evidence="1">
    <location>
        <begin position="1"/>
        <end position="39"/>
    </location>
</feature>